<keyword evidence="12" id="KW-0407">Ion channel</keyword>
<evidence type="ECO:0000256" key="15">
    <source>
        <dbReference type="SAM" id="SignalP"/>
    </source>
</evidence>
<feature type="transmembrane region" description="Helical" evidence="14">
    <location>
        <begin position="626"/>
        <end position="649"/>
    </location>
</feature>
<comment type="subcellular location">
    <subcellularLocation>
        <location evidence="1">Membrane</location>
        <topology evidence="1">Multi-pass membrane protein</topology>
    </subcellularLocation>
</comment>
<sequence length="724" mass="78718">MKFMLHILGIFCCLCSCALGQNISVRPNVVNIGALFALNSTIGRAAKVAIAAAVNDINNDSSILAGTKLVVQMQDTNCSGFLGIVQVADLVEYYGWKLVTAVFIDDDYGRNGIAALGDELAKRKLKILYKAAIKPGAKKSEMAAVLVKATMMESRVFVLHANVDSGIAVFSLAYNLSMTSGGYVWIATDWLSSYLDSSPRLDMGLMSIMQGVLTLRLSIVAPEALNRKPSSPSNANKKLYTAIWPGETTTRPRGWVFPNNGNDLRIGIPNRVSYRQFVSVDPQTGVVTGFCIDVFVAAMNLLQYPVPYTFVPFGTGRENPSYTELIDKILTNEFDAVVGDIAIVTNRTKVVDFTQPYIGSGLVILTSVKKQSSIGWAFLQPFTIKMWCVTGMFFLIIGTVVWMLEHRVNDDFRGPPVKQAITVFWFSFSTLFFAHREDTRSTLGRFVIIIWLFVVLIIQSSYTASLTSILTVQHLSSPIKGIDSLIASDEPIGFQVGSFAESYLVNELGVSPSRLKSLGTPDQYKEALDLGPKQGGVAAIVDERPYIELFLSEHDKFAIVGSEFTKSGWGFAFPRDSPLAVDLSTAILTLSENGDLQRITDKWLTSGSSASPSDDLDADRLHVHNFAALFIICGLACIVALAIHAGILYRQYTLHVAAASGPLSAAGSSRSHRSSLRSFLSFADHREVEFHKSANKDHAAIAAGGSSSGVSFTSSNSTNTSMSR</sequence>
<feature type="signal peptide" evidence="15">
    <location>
        <begin position="1"/>
        <end position="20"/>
    </location>
</feature>
<dbReference type="EMBL" id="BQKI01000009">
    <property type="protein sequence ID" value="GJN01934.1"/>
    <property type="molecule type" value="Genomic_DNA"/>
</dbReference>
<evidence type="ECO:0000256" key="1">
    <source>
        <dbReference type="ARBA" id="ARBA00004141"/>
    </source>
</evidence>
<evidence type="ECO:0000256" key="8">
    <source>
        <dbReference type="ARBA" id="ARBA00023136"/>
    </source>
</evidence>
<feature type="domain" description="Ionotropic glutamate receptor C-terminal" evidence="17">
    <location>
        <begin position="265"/>
        <end position="606"/>
    </location>
</feature>
<evidence type="ECO:0000256" key="11">
    <source>
        <dbReference type="ARBA" id="ARBA00023286"/>
    </source>
</evidence>
<dbReference type="Gene3D" id="3.40.50.2300">
    <property type="match status" value="2"/>
</dbReference>
<evidence type="ECO:0000256" key="10">
    <source>
        <dbReference type="ARBA" id="ARBA00023180"/>
    </source>
</evidence>
<dbReference type="GO" id="GO:0015276">
    <property type="term" value="F:ligand-gated monoatomic ion channel activity"/>
    <property type="evidence" value="ECO:0007669"/>
    <property type="project" value="InterPro"/>
</dbReference>
<dbReference type="Proteomes" id="UP001054889">
    <property type="component" value="Unassembled WGS sequence"/>
</dbReference>
<dbReference type="GO" id="GO:0007165">
    <property type="term" value="P:signal transduction"/>
    <property type="evidence" value="ECO:0007669"/>
    <property type="project" value="UniProtKB-ARBA"/>
</dbReference>
<dbReference type="FunFam" id="3.40.190.10:FF:000054">
    <property type="entry name" value="Glutamate receptor"/>
    <property type="match status" value="1"/>
</dbReference>
<dbReference type="InterPro" id="IPR001320">
    <property type="entry name" value="Iontro_rcpt_C"/>
</dbReference>
<dbReference type="InterPro" id="IPR001828">
    <property type="entry name" value="ANF_lig-bd_rcpt"/>
</dbReference>
<dbReference type="SMART" id="SM00079">
    <property type="entry name" value="PBPe"/>
    <property type="match status" value="1"/>
</dbReference>
<dbReference type="SUPFAM" id="SSF53822">
    <property type="entry name" value="Periplasmic binding protein-like I"/>
    <property type="match status" value="1"/>
</dbReference>
<dbReference type="GO" id="GO:0016020">
    <property type="term" value="C:membrane"/>
    <property type="evidence" value="ECO:0007669"/>
    <property type="project" value="UniProtKB-SubCell"/>
</dbReference>
<reference evidence="18" key="2">
    <citation type="submission" date="2021-12" db="EMBL/GenBank/DDBJ databases">
        <title>Resequencing data analysis of finger millet.</title>
        <authorList>
            <person name="Hatakeyama M."/>
            <person name="Aluri S."/>
            <person name="Balachadran M.T."/>
            <person name="Sivarajan S.R."/>
            <person name="Poveda L."/>
            <person name="Shimizu-Inatsugi R."/>
            <person name="Schlapbach R."/>
            <person name="Sreeman S.M."/>
            <person name="Shimizu K.K."/>
        </authorList>
    </citation>
    <scope>NUCLEOTIDE SEQUENCE</scope>
</reference>
<evidence type="ECO:0000313" key="18">
    <source>
        <dbReference type="EMBL" id="GJN01934.1"/>
    </source>
</evidence>
<comment type="similarity">
    <text evidence="2">Belongs to the glutamate-gated ion channel (TC 1.A.10.1) family.</text>
</comment>
<dbReference type="Gene3D" id="3.40.190.10">
    <property type="entry name" value="Periplasmic binding protein-like II"/>
    <property type="match status" value="3"/>
</dbReference>
<dbReference type="FunFam" id="1.10.287.70:FF:000037">
    <property type="entry name" value="Glutamate receptor"/>
    <property type="match status" value="1"/>
</dbReference>
<evidence type="ECO:0000313" key="19">
    <source>
        <dbReference type="Proteomes" id="UP001054889"/>
    </source>
</evidence>
<dbReference type="AlphaFoldDB" id="A0AAV5CTI3"/>
<feature type="transmembrane region" description="Helical" evidence="14">
    <location>
        <begin position="384"/>
        <end position="404"/>
    </location>
</feature>
<dbReference type="CDD" id="cd13686">
    <property type="entry name" value="GluR_Plant"/>
    <property type="match status" value="1"/>
</dbReference>
<keyword evidence="7" id="KW-0406">Ion transport</keyword>
<keyword evidence="9" id="KW-0675">Receptor</keyword>
<evidence type="ECO:0000259" key="16">
    <source>
        <dbReference type="SMART" id="SM00062"/>
    </source>
</evidence>
<dbReference type="FunFam" id="3.40.50.2300:FF:000081">
    <property type="entry name" value="Glutamate receptor"/>
    <property type="match status" value="1"/>
</dbReference>
<comment type="caution">
    <text evidence="18">The sequence shown here is derived from an EMBL/GenBank/DDBJ whole genome shotgun (WGS) entry which is preliminary data.</text>
</comment>
<evidence type="ECO:0000259" key="17">
    <source>
        <dbReference type="SMART" id="SM00079"/>
    </source>
</evidence>
<dbReference type="SUPFAM" id="SSF53850">
    <property type="entry name" value="Periplasmic binding protein-like II"/>
    <property type="match status" value="1"/>
</dbReference>
<organism evidence="18 19">
    <name type="scientific">Eleusine coracana subsp. coracana</name>
    <dbReference type="NCBI Taxonomy" id="191504"/>
    <lineage>
        <taxon>Eukaryota</taxon>
        <taxon>Viridiplantae</taxon>
        <taxon>Streptophyta</taxon>
        <taxon>Embryophyta</taxon>
        <taxon>Tracheophyta</taxon>
        <taxon>Spermatophyta</taxon>
        <taxon>Magnoliopsida</taxon>
        <taxon>Liliopsida</taxon>
        <taxon>Poales</taxon>
        <taxon>Poaceae</taxon>
        <taxon>PACMAD clade</taxon>
        <taxon>Chloridoideae</taxon>
        <taxon>Cynodonteae</taxon>
        <taxon>Eleusininae</taxon>
        <taxon>Eleusine</taxon>
    </lineage>
</organism>
<keyword evidence="6 14" id="KW-1133">Transmembrane helix</keyword>
<evidence type="ECO:0000256" key="4">
    <source>
        <dbReference type="ARBA" id="ARBA00022692"/>
    </source>
</evidence>
<keyword evidence="8 14" id="KW-0472">Membrane</keyword>
<evidence type="ECO:0008006" key="20">
    <source>
        <dbReference type="Google" id="ProtNLM"/>
    </source>
</evidence>
<dbReference type="InterPro" id="IPR019594">
    <property type="entry name" value="Glu/Gly-bd"/>
</dbReference>
<evidence type="ECO:0000256" key="9">
    <source>
        <dbReference type="ARBA" id="ARBA00023170"/>
    </source>
</evidence>
<dbReference type="Gene3D" id="1.10.287.70">
    <property type="match status" value="1"/>
</dbReference>
<name>A0AAV5CTI3_ELECO</name>
<dbReference type="InterPro" id="IPR028082">
    <property type="entry name" value="Peripla_BP_I"/>
</dbReference>
<dbReference type="GO" id="GO:1901701">
    <property type="term" value="P:cellular response to oxygen-containing compound"/>
    <property type="evidence" value="ECO:0007669"/>
    <property type="project" value="UniProtKB-ARBA"/>
</dbReference>
<dbReference type="Pfam" id="PF01094">
    <property type="entry name" value="ANF_receptor"/>
    <property type="match status" value="1"/>
</dbReference>
<evidence type="ECO:0000256" key="6">
    <source>
        <dbReference type="ARBA" id="ARBA00022989"/>
    </source>
</evidence>
<keyword evidence="3" id="KW-0813">Transport</keyword>
<feature type="domain" description="Solute-binding protein family 3/N-terminal" evidence="16">
    <location>
        <begin position="263"/>
        <end position="607"/>
    </location>
</feature>
<dbReference type="PANTHER" id="PTHR18966">
    <property type="entry name" value="IONOTROPIC GLUTAMATE RECEPTOR"/>
    <property type="match status" value="1"/>
</dbReference>
<feature type="region of interest" description="Disordered" evidence="13">
    <location>
        <begin position="705"/>
        <end position="724"/>
    </location>
</feature>
<dbReference type="FunFam" id="3.40.190.10:FF:000175">
    <property type="entry name" value="Glutamate receptor"/>
    <property type="match status" value="1"/>
</dbReference>
<evidence type="ECO:0000256" key="3">
    <source>
        <dbReference type="ARBA" id="ARBA00022448"/>
    </source>
</evidence>
<evidence type="ECO:0000256" key="12">
    <source>
        <dbReference type="ARBA" id="ARBA00023303"/>
    </source>
</evidence>
<reference evidence="18" key="1">
    <citation type="journal article" date="2018" name="DNA Res.">
        <title>Multiple hybrid de novo genome assembly of finger millet, an orphan allotetraploid crop.</title>
        <authorList>
            <person name="Hatakeyama M."/>
            <person name="Aluri S."/>
            <person name="Balachadran M.T."/>
            <person name="Sivarajan S.R."/>
            <person name="Patrignani A."/>
            <person name="Gruter S."/>
            <person name="Poveda L."/>
            <person name="Shimizu-Inatsugi R."/>
            <person name="Baeten J."/>
            <person name="Francoijs K.J."/>
            <person name="Nataraja K.N."/>
            <person name="Reddy Y.A.N."/>
            <person name="Phadnis S."/>
            <person name="Ravikumar R.L."/>
            <person name="Schlapbach R."/>
            <person name="Sreeman S.M."/>
            <person name="Shimizu K.K."/>
        </authorList>
    </citation>
    <scope>NUCLEOTIDE SEQUENCE</scope>
</reference>
<accession>A0AAV5CTI3</accession>
<keyword evidence="10" id="KW-0325">Glycoprotein</keyword>
<evidence type="ECO:0000256" key="14">
    <source>
        <dbReference type="SAM" id="Phobius"/>
    </source>
</evidence>
<evidence type="ECO:0000256" key="7">
    <source>
        <dbReference type="ARBA" id="ARBA00023065"/>
    </source>
</evidence>
<feature type="chain" id="PRO_5043416734" description="Glutamate receptor" evidence="15">
    <location>
        <begin position="21"/>
        <end position="724"/>
    </location>
</feature>
<evidence type="ECO:0000256" key="13">
    <source>
        <dbReference type="SAM" id="MobiDB-lite"/>
    </source>
</evidence>
<dbReference type="SMART" id="SM00062">
    <property type="entry name" value="PBPb"/>
    <property type="match status" value="1"/>
</dbReference>
<evidence type="ECO:0000256" key="5">
    <source>
        <dbReference type="ARBA" id="ARBA00022729"/>
    </source>
</evidence>
<keyword evidence="5 15" id="KW-0732">Signal</keyword>
<keyword evidence="19" id="KW-1185">Reference proteome</keyword>
<gene>
    <name evidence="18" type="primary">ga19239</name>
    <name evidence="18" type="ORF">PR202_ga19239</name>
</gene>
<proteinExistence type="inferred from homology"/>
<feature type="transmembrane region" description="Helical" evidence="14">
    <location>
        <begin position="446"/>
        <end position="470"/>
    </location>
</feature>
<dbReference type="InterPro" id="IPR015683">
    <property type="entry name" value="Ionotropic_Glu_rcpt"/>
</dbReference>
<keyword evidence="11" id="KW-1071">Ligand-gated ion channel</keyword>
<dbReference type="GO" id="GO:0009611">
    <property type="term" value="P:response to wounding"/>
    <property type="evidence" value="ECO:0007669"/>
    <property type="project" value="UniProtKB-ARBA"/>
</dbReference>
<keyword evidence="4 14" id="KW-0812">Transmembrane</keyword>
<dbReference type="Pfam" id="PF10613">
    <property type="entry name" value="Lig_chan-Glu_bd"/>
    <property type="match status" value="1"/>
</dbReference>
<dbReference type="InterPro" id="IPR001638">
    <property type="entry name" value="Solute-binding_3/MltF_N"/>
</dbReference>
<dbReference type="Pfam" id="PF00060">
    <property type="entry name" value="Lig_chan"/>
    <property type="match status" value="1"/>
</dbReference>
<evidence type="ECO:0000256" key="2">
    <source>
        <dbReference type="ARBA" id="ARBA00008685"/>
    </source>
</evidence>
<protein>
    <recommendedName>
        <fullName evidence="20">Glutamate receptor</fullName>
    </recommendedName>
</protein>